<dbReference type="InterPro" id="IPR006127">
    <property type="entry name" value="ZnuA-like"/>
</dbReference>
<gene>
    <name evidence="5" type="ORF">SAMN04490178_10741</name>
</gene>
<proteinExistence type="inferred from homology"/>
<dbReference type="GO" id="GO:0046872">
    <property type="term" value="F:metal ion binding"/>
    <property type="evidence" value="ECO:0007669"/>
    <property type="project" value="InterPro"/>
</dbReference>
<evidence type="ECO:0000256" key="3">
    <source>
        <dbReference type="ARBA" id="ARBA00022729"/>
    </source>
</evidence>
<evidence type="ECO:0000256" key="1">
    <source>
        <dbReference type="ARBA" id="ARBA00011028"/>
    </source>
</evidence>
<reference evidence="5 6" key="1">
    <citation type="submission" date="2016-10" db="EMBL/GenBank/DDBJ databases">
        <authorList>
            <person name="de Groot N.N."/>
        </authorList>
    </citation>
    <scope>NUCLEOTIDE SEQUENCE [LARGE SCALE GENOMIC DNA]</scope>
    <source>
        <strain evidence="5 6">DSM 13305</strain>
    </source>
</reference>
<dbReference type="STRING" id="112903.SAMN04490178_10741"/>
<dbReference type="PROSITE" id="PS51257">
    <property type="entry name" value="PROKAR_LIPOPROTEIN"/>
    <property type="match status" value="1"/>
</dbReference>
<keyword evidence="2 4" id="KW-0813">Transport</keyword>
<dbReference type="OrthoDB" id="9810636at2"/>
<evidence type="ECO:0000256" key="4">
    <source>
        <dbReference type="RuleBase" id="RU003512"/>
    </source>
</evidence>
<dbReference type="PANTHER" id="PTHR42953:SF3">
    <property type="entry name" value="HIGH-AFFINITY ZINC UPTAKE SYSTEM PROTEIN ZNUA"/>
    <property type="match status" value="1"/>
</dbReference>
<dbReference type="InterPro" id="IPR050492">
    <property type="entry name" value="Bact_metal-bind_prot9"/>
</dbReference>
<dbReference type="Proteomes" id="UP000198847">
    <property type="component" value="Unassembled WGS sequence"/>
</dbReference>
<dbReference type="PANTHER" id="PTHR42953">
    <property type="entry name" value="HIGH-AFFINITY ZINC UPTAKE SYSTEM PROTEIN ZNUA-RELATED"/>
    <property type="match status" value="1"/>
</dbReference>
<dbReference type="GO" id="GO:0030001">
    <property type="term" value="P:metal ion transport"/>
    <property type="evidence" value="ECO:0007669"/>
    <property type="project" value="InterPro"/>
</dbReference>
<organism evidence="5 6">
    <name type="scientific">Propionispora vibrioides</name>
    <dbReference type="NCBI Taxonomy" id="112903"/>
    <lineage>
        <taxon>Bacteria</taxon>
        <taxon>Bacillati</taxon>
        <taxon>Bacillota</taxon>
        <taxon>Negativicutes</taxon>
        <taxon>Selenomonadales</taxon>
        <taxon>Sporomusaceae</taxon>
        <taxon>Propionispora</taxon>
    </lineage>
</organism>
<name>A0A1H8TPZ7_9FIRM</name>
<dbReference type="CDD" id="cd01017">
    <property type="entry name" value="AdcA"/>
    <property type="match status" value="1"/>
</dbReference>
<evidence type="ECO:0000256" key="2">
    <source>
        <dbReference type="ARBA" id="ARBA00022448"/>
    </source>
</evidence>
<dbReference type="SUPFAM" id="SSF53807">
    <property type="entry name" value="Helical backbone' metal receptor"/>
    <property type="match status" value="1"/>
</dbReference>
<dbReference type="InterPro" id="IPR006129">
    <property type="entry name" value="AdhesinB"/>
</dbReference>
<dbReference type="RefSeq" id="WP_091745419.1">
    <property type="nucleotide sequence ID" value="NZ_FODY01000007.1"/>
</dbReference>
<dbReference type="Pfam" id="PF01297">
    <property type="entry name" value="ZnuA"/>
    <property type="match status" value="1"/>
</dbReference>
<dbReference type="PRINTS" id="PR00690">
    <property type="entry name" value="ADHESNFAMILY"/>
</dbReference>
<dbReference type="PRINTS" id="PR00691">
    <property type="entry name" value="ADHESINB"/>
</dbReference>
<evidence type="ECO:0000313" key="6">
    <source>
        <dbReference type="Proteomes" id="UP000198847"/>
    </source>
</evidence>
<dbReference type="GO" id="GO:0007155">
    <property type="term" value="P:cell adhesion"/>
    <property type="evidence" value="ECO:0007669"/>
    <property type="project" value="InterPro"/>
</dbReference>
<keyword evidence="6" id="KW-1185">Reference proteome</keyword>
<evidence type="ECO:0000313" key="5">
    <source>
        <dbReference type="EMBL" id="SEO92528.1"/>
    </source>
</evidence>
<dbReference type="InterPro" id="IPR006128">
    <property type="entry name" value="Lipoprotein_PsaA-like"/>
</dbReference>
<sequence>MKSVRLLWMIVAVVAAGALFLSGCGKQADSTATAGSGLKVVTTMYPVYEFAKQVAGDKAEVSMLIPPGAEPHDWEPSPKDLARIKTAKLFLYQSAGLEPVDKLLKPDVLGDAKAVEVSRGIPLMEGPAEEEEADGQEAEHAAKDTHHEHMDVHVWLDPVAAQQEVDTIVQALSEADPQNKAYYEQNGEKFKAELQALDQEYRTTLANVSSRDIVTSHAAFGYLAKRYNLQQVAIMGLSPDSEPTPEKMANVVQFCREHNVKYIFFETIVSPKLAQTISKETGAGLLVLNPVESLGEDELKQGKNYLTVMRENLVNLKKALQE</sequence>
<comment type="similarity">
    <text evidence="1 4">Belongs to the bacterial solute-binding protein 9 family.</text>
</comment>
<protein>
    <submittedName>
        <fullName evidence="5">Zinc transport system substrate-binding protein</fullName>
    </submittedName>
</protein>
<dbReference type="AlphaFoldDB" id="A0A1H8TPZ7"/>
<dbReference type="Gene3D" id="3.40.50.1980">
    <property type="entry name" value="Nitrogenase molybdenum iron protein domain"/>
    <property type="match status" value="2"/>
</dbReference>
<accession>A0A1H8TPZ7</accession>
<keyword evidence="3" id="KW-0732">Signal</keyword>
<dbReference type="EMBL" id="FODY01000007">
    <property type="protein sequence ID" value="SEO92528.1"/>
    <property type="molecule type" value="Genomic_DNA"/>
</dbReference>